<dbReference type="AlphaFoldDB" id="A0A5B8FG60"/>
<dbReference type="GO" id="GO:0006979">
    <property type="term" value="P:response to oxidative stress"/>
    <property type="evidence" value="ECO:0007669"/>
    <property type="project" value="InterPro"/>
</dbReference>
<evidence type="ECO:0000256" key="1">
    <source>
        <dbReference type="ARBA" id="ARBA00007378"/>
    </source>
</evidence>
<dbReference type="InterPro" id="IPR015946">
    <property type="entry name" value="KH_dom-like_a/b"/>
</dbReference>
<gene>
    <name evidence="2" type="ORF">FDP22_00750</name>
</gene>
<dbReference type="Gene3D" id="2.20.25.10">
    <property type="match status" value="1"/>
</dbReference>
<dbReference type="NCBIfam" id="TIGR03561">
    <property type="entry name" value="organ_hyd_perox"/>
    <property type="match status" value="1"/>
</dbReference>
<reference evidence="2 3" key="1">
    <citation type="submission" date="2019-06" db="EMBL/GenBank/DDBJ databases">
        <title>Genome sequence of Rhodobacteraceae bacterium D4M1.</title>
        <authorList>
            <person name="Cao J."/>
        </authorList>
    </citation>
    <scope>NUCLEOTIDE SEQUENCE [LARGE SCALE GENOMIC DNA]</scope>
    <source>
        <strain evidence="2 3">D4M1</strain>
    </source>
</reference>
<dbReference type="SUPFAM" id="SSF82784">
    <property type="entry name" value="OsmC-like"/>
    <property type="match status" value="1"/>
</dbReference>
<dbReference type="Pfam" id="PF02566">
    <property type="entry name" value="OsmC"/>
    <property type="match status" value="1"/>
</dbReference>
<accession>A0A5B8FG60</accession>
<dbReference type="KEGG" id="ppru:FDP22_00750"/>
<dbReference type="OrthoDB" id="9797508at2"/>
<evidence type="ECO:0000313" key="3">
    <source>
        <dbReference type="Proteomes" id="UP000305888"/>
    </source>
</evidence>
<dbReference type="InterPro" id="IPR003718">
    <property type="entry name" value="OsmC/Ohr_fam"/>
</dbReference>
<sequence>MKVLYTTRATATGGRTGQARSGDGALDVTLAMPAELGGDGASGTNPEQLFAAGYAACFLSALKNVASKAKVKLPDTTTVTATVGIGPRDEGPGFGLEVSLGIDIPGMNKDQAEDLVEEAHAVCPYSYALLNETPVRLNVL</sequence>
<dbReference type="PANTHER" id="PTHR33797">
    <property type="entry name" value="ORGANIC HYDROPEROXIDE RESISTANCE PROTEIN-LIKE"/>
    <property type="match status" value="1"/>
</dbReference>
<keyword evidence="3" id="KW-1185">Reference proteome</keyword>
<protein>
    <submittedName>
        <fullName evidence="2">Organic hydroperoxide resistance protein</fullName>
    </submittedName>
</protein>
<dbReference type="InterPro" id="IPR019953">
    <property type="entry name" value="OHR"/>
</dbReference>
<dbReference type="Proteomes" id="UP000305888">
    <property type="component" value="Chromosome"/>
</dbReference>
<evidence type="ECO:0000313" key="2">
    <source>
        <dbReference type="EMBL" id="QDL90448.1"/>
    </source>
</evidence>
<name>A0A5B8FG60_9RHOB</name>
<dbReference type="PANTHER" id="PTHR33797:SF2">
    <property type="entry name" value="ORGANIC HYDROPEROXIDE RESISTANCE PROTEIN-LIKE"/>
    <property type="match status" value="1"/>
</dbReference>
<comment type="similarity">
    <text evidence="1">Belongs to the OsmC/Ohr family.</text>
</comment>
<dbReference type="RefSeq" id="WP_138577230.1">
    <property type="nucleotide sequence ID" value="NZ_CP040818.1"/>
</dbReference>
<proteinExistence type="inferred from homology"/>
<dbReference type="EMBL" id="CP040818">
    <property type="protein sequence ID" value="QDL90448.1"/>
    <property type="molecule type" value="Genomic_DNA"/>
</dbReference>
<dbReference type="InterPro" id="IPR036102">
    <property type="entry name" value="OsmC/Ohrsf"/>
</dbReference>
<dbReference type="Gene3D" id="3.30.300.20">
    <property type="match status" value="1"/>
</dbReference>
<organism evidence="2 3">
    <name type="scientific">Paroceanicella profunda</name>
    <dbReference type="NCBI Taxonomy" id="2579971"/>
    <lineage>
        <taxon>Bacteria</taxon>
        <taxon>Pseudomonadati</taxon>
        <taxon>Pseudomonadota</taxon>
        <taxon>Alphaproteobacteria</taxon>
        <taxon>Rhodobacterales</taxon>
        <taxon>Paracoccaceae</taxon>
        <taxon>Paroceanicella</taxon>
    </lineage>
</organism>